<dbReference type="AlphaFoldDB" id="A0A9P6JPX7"/>
<reference evidence="1" key="1">
    <citation type="submission" date="2020-11" db="EMBL/GenBank/DDBJ databases">
        <authorList>
            <consortium name="DOE Joint Genome Institute"/>
            <person name="Ahrendt S."/>
            <person name="Riley R."/>
            <person name="Andreopoulos W."/>
            <person name="Labutti K."/>
            <person name="Pangilinan J."/>
            <person name="Ruiz-Duenas F.J."/>
            <person name="Barrasa J.M."/>
            <person name="Sanchez-Garcia M."/>
            <person name="Camarero S."/>
            <person name="Miyauchi S."/>
            <person name="Serrano A."/>
            <person name="Linde D."/>
            <person name="Babiker R."/>
            <person name="Drula E."/>
            <person name="Ayuso-Fernandez I."/>
            <person name="Pacheco R."/>
            <person name="Padilla G."/>
            <person name="Ferreira P."/>
            <person name="Barriuso J."/>
            <person name="Kellner H."/>
            <person name="Castanera R."/>
            <person name="Alfaro M."/>
            <person name="Ramirez L."/>
            <person name="Pisabarro A.G."/>
            <person name="Kuo A."/>
            <person name="Tritt A."/>
            <person name="Lipzen A."/>
            <person name="He G."/>
            <person name="Yan M."/>
            <person name="Ng V."/>
            <person name="Cullen D."/>
            <person name="Martin F."/>
            <person name="Rosso M.-N."/>
            <person name="Henrissat B."/>
            <person name="Hibbett D."/>
            <person name="Martinez A.T."/>
            <person name="Grigoriev I.V."/>
        </authorList>
    </citation>
    <scope>NUCLEOTIDE SEQUENCE</scope>
    <source>
        <strain evidence="1">CBS 506.95</strain>
    </source>
</reference>
<dbReference type="EMBL" id="MU157854">
    <property type="protein sequence ID" value="KAF9528273.1"/>
    <property type="molecule type" value="Genomic_DNA"/>
</dbReference>
<accession>A0A9P6JPX7</accession>
<gene>
    <name evidence="1" type="ORF">CPB83DRAFT_854748</name>
</gene>
<sequence length="78" mass="8552">MQSPEVAIAPNCTLVTVHLVNSQPVASKLPPLETHNCARTHLGSTYWDRSYFDKGGVPAVQNLSFNPSYLQEVVVLDV</sequence>
<proteinExistence type="predicted"/>
<comment type="caution">
    <text evidence="1">The sequence shown here is derived from an EMBL/GenBank/DDBJ whole genome shotgun (WGS) entry which is preliminary data.</text>
</comment>
<dbReference type="Proteomes" id="UP000807306">
    <property type="component" value="Unassembled WGS sequence"/>
</dbReference>
<name>A0A9P6JPX7_9AGAR</name>
<evidence type="ECO:0000313" key="2">
    <source>
        <dbReference type="Proteomes" id="UP000807306"/>
    </source>
</evidence>
<protein>
    <submittedName>
        <fullName evidence="1">Uncharacterized protein</fullName>
    </submittedName>
</protein>
<evidence type="ECO:0000313" key="1">
    <source>
        <dbReference type="EMBL" id="KAF9528273.1"/>
    </source>
</evidence>
<keyword evidence="2" id="KW-1185">Reference proteome</keyword>
<organism evidence="1 2">
    <name type="scientific">Crepidotus variabilis</name>
    <dbReference type="NCBI Taxonomy" id="179855"/>
    <lineage>
        <taxon>Eukaryota</taxon>
        <taxon>Fungi</taxon>
        <taxon>Dikarya</taxon>
        <taxon>Basidiomycota</taxon>
        <taxon>Agaricomycotina</taxon>
        <taxon>Agaricomycetes</taxon>
        <taxon>Agaricomycetidae</taxon>
        <taxon>Agaricales</taxon>
        <taxon>Agaricineae</taxon>
        <taxon>Crepidotaceae</taxon>
        <taxon>Crepidotus</taxon>
    </lineage>
</organism>